<proteinExistence type="predicted"/>
<keyword evidence="2" id="KW-1185">Reference proteome</keyword>
<protein>
    <submittedName>
        <fullName evidence="1">Uncharacterized protein</fullName>
    </submittedName>
</protein>
<dbReference type="AlphaFoldDB" id="A0A9P5SMI9"/>
<comment type="caution">
    <text evidence="1">The sequence shown here is derived from an EMBL/GenBank/DDBJ whole genome shotgun (WGS) entry which is preliminary data.</text>
</comment>
<evidence type="ECO:0000313" key="2">
    <source>
        <dbReference type="Proteomes" id="UP000696485"/>
    </source>
</evidence>
<accession>A0A9P5SMI9</accession>
<dbReference type="EMBL" id="JAAAUY010000387">
    <property type="protein sequence ID" value="KAF9330561.1"/>
    <property type="molecule type" value="Genomic_DNA"/>
</dbReference>
<dbReference type="Proteomes" id="UP000696485">
    <property type="component" value="Unassembled WGS sequence"/>
</dbReference>
<gene>
    <name evidence="1" type="ORF">BG006_006463</name>
</gene>
<name>A0A9P5SMI9_9FUNG</name>
<evidence type="ECO:0000313" key="1">
    <source>
        <dbReference type="EMBL" id="KAF9330561.1"/>
    </source>
</evidence>
<organism evidence="1 2">
    <name type="scientific">Podila minutissima</name>
    <dbReference type="NCBI Taxonomy" id="64525"/>
    <lineage>
        <taxon>Eukaryota</taxon>
        <taxon>Fungi</taxon>
        <taxon>Fungi incertae sedis</taxon>
        <taxon>Mucoromycota</taxon>
        <taxon>Mortierellomycotina</taxon>
        <taxon>Mortierellomycetes</taxon>
        <taxon>Mortierellales</taxon>
        <taxon>Mortierellaceae</taxon>
        <taxon>Podila</taxon>
    </lineage>
</organism>
<reference evidence="1" key="1">
    <citation type="journal article" date="2020" name="Fungal Divers.">
        <title>Resolving the Mortierellaceae phylogeny through synthesis of multi-gene phylogenetics and phylogenomics.</title>
        <authorList>
            <person name="Vandepol N."/>
            <person name="Liber J."/>
            <person name="Desiro A."/>
            <person name="Na H."/>
            <person name="Kennedy M."/>
            <person name="Barry K."/>
            <person name="Grigoriev I.V."/>
            <person name="Miller A.N."/>
            <person name="O'Donnell K."/>
            <person name="Stajich J.E."/>
            <person name="Bonito G."/>
        </authorList>
    </citation>
    <scope>NUCLEOTIDE SEQUENCE</scope>
    <source>
        <strain evidence="1">NVP1</strain>
    </source>
</reference>
<sequence length="330" mass="37883">MARLVQVISEHPGLKRVKYYSNDRKISEYMSIGMLQAIPPCQEEFKNNWVIHVQDEADGFDSKDEHLVLPEQGWPMHRSLKSIVFDTTLAGYEKTVLIPFLRHCPQLQKLQPSTEIPESAAKALFHLNELRVKYQPLKSVISSLILGCRRLNIFTTDHGCTMGPAVMAALTCHSKFLFVNVLEIKDMVSSEWACQESLESLDVYVGLDYGEQGQDIEVRRAMVRKAYQQLERLTNLQGLKVDFDMKVATGMDEMKNMKALRCLQVGGMAHRMGKAEVVWINDNWPLLDSTAGLWTWQGEEIDEVADEELYEAKQDAIDWLLEQRPEFTEW</sequence>